<evidence type="ECO:0000313" key="2">
    <source>
        <dbReference type="Proteomes" id="UP000237347"/>
    </source>
</evidence>
<name>A0AAW0IVW8_QUESU</name>
<accession>A0AAW0IVW8</accession>
<evidence type="ECO:0000313" key="1">
    <source>
        <dbReference type="EMBL" id="KAK7818535.1"/>
    </source>
</evidence>
<protein>
    <submittedName>
        <fullName evidence="1">Uncharacterized protein</fullName>
    </submittedName>
</protein>
<keyword evidence="2" id="KW-1185">Reference proteome</keyword>
<sequence length="136" mass="15028">MEEIGYLESNPLIADNVQAPTSVSRRPRGELELKYVDHGGSSTSIKSTFLKGAVGVPRGELELKYVDHGGSSTSIKSTFLKKIVRDLFARETSLLRIPLGFTIPFTKLHVSQRVKLKTESNAYKTNSLVKKSVTMC</sequence>
<organism evidence="1 2">
    <name type="scientific">Quercus suber</name>
    <name type="common">Cork oak</name>
    <dbReference type="NCBI Taxonomy" id="58331"/>
    <lineage>
        <taxon>Eukaryota</taxon>
        <taxon>Viridiplantae</taxon>
        <taxon>Streptophyta</taxon>
        <taxon>Embryophyta</taxon>
        <taxon>Tracheophyta</taxon>
        <taxon>Spermatophyta</taxon>
        <taxon>Magnoliopsida</taxon>
        <taxon>eudicotyledons</taxon>
        <taxon>Gunneridae</taxon>
        <taxon>Pentapetalae</taxon>
        <taxon>rosids</taxon>
        <taxon>fabids</taxon>
        <taxon>Fagales</taxon>
        <taxon>Fagaceae</taxon>
        <taxon>Quercus</taxon>
    </lineage>
</organism>
<dbReference type="AlphaFoldDB" id="A0AAW0IVW8"/>
<dbReference type="Proteomes" id="UP000237347">
    <property type="component" value="Unassembled WGS sequence"/>
</dbReference>
<gene>
    <name evidence="1" type="ORF">CFP56_041327</name>
</gene>
<comment type="caution">
    <text evidence="1">The sequence shown here is derived from an EMBL/GenBank/DDBJ whole genome shotgun (WGS) entry which is preliminary data.</text>
</comment>
<dbReference type="EMBL" id="PKMF04000824">
    <property type="protein sequence ID" value="KAK7818535.1"/>
    <property type="molecule type" value="Genomic_DNA"/>
</dbReference>
<proteinExistence type="predicted"/>
<reference evidence="1 2" key="1">
    <citation type="journal article" date="2018" name="Sci. Data">
        <title>The draft genome sequence of cork oak.</title>
        <authorList>
            <person name="Ramos A.M."/>
            <person name="Usie A."/>
            <person name="Barbosa P."/>
            <person name="Barros P.M."/>
            <person name="Capote T."/>
            <person name="Chaves I."/>
            <person name="Simoes F."/>
            <person name="Abreu I."/>
            <person name="Carrasquinho I."/>
            <person name="Faro C."/>
            <person name="Guimaraes J.B."/>
            <person name="Mendonca D."/>
            <person name="Nobrega F."/>
            <person name="Rodrigues L."/>
            <person name="Saibo N.J.M."/>
            <person name="Varela M.C."/>
            <person name="Egas C."/>
            <person name="Matos J."/>
            <person name="Miguel C.M."/>
            <person name="Oliveira M.M."/>
            <person name="Ricardo C.P."/>
            <person name="Goncalves S."/>
        </authorList>
    </citation>
    <scope>NUCLEOTIDE SEQUENCE [LARGE SCALE GENOMIC DNA]</scope>
    <source>
        <strain evidence="2">cv. HL8</strain>
    </source>
</reference>